<dbReference type="Proteomes" id="UP000732298">
    <property type="component" value="Unassembled WGS sequence"/>
</dbReference>
<dbReference type="PANTHER" id="PTHR12526">
    <property type="entry name" value="GLYCOSYLTRANSFERASE"/>
    <property type="match status" value="1"/>
</dbReference>
<dbReference type="SUPFAM" id="SSF53756">
    <property type="entry name" value="UDP-Glycosyltransferase/glycogen phosphorylase"/>
    <property type="match status" value="1"/>
</dbReference>
<accession>A0A8T3YLN9</accession>
<proteinExistence type="predicted"/>
<protein>
    <submittedName>
        <fullName evidence="1">Glycosyltransferase</fullName>
    </submittedName>
</protein>
<organism evidence="1 2">
    <name type="scientific">Candidatus Iainarchaeum sp</name>
    <dbReference type="NCBI Taxonomy" id="3101447"/>
    <lineage>
        <taxon>Archaea</taxon>
        <taxon>Candidatus Iainarchaeota</taxon>
        <taxon>Candidatus Iainarchaeia</taxon>
        <taxon>Candidatus Iainarchaeales</taxon>
        <taxon>Candidatus Iainarchaeaceae</taxon>
        <taxon>Candidatus Iainarchaeum</taxon>
    </lineage>
</organism>
<sequence>MKVVLIGPLPPQRGGIAHSNRMLLKNLSAKHDVLAVSFSRIIPKAIYPGKLQREEAGTHDGATLEIDSMNPVSWLKAKSRIREFGPDTILFQWWTTFLVPCYLFLASGLKTRKAAICQNVFPHSEGPLKWLAEMAHSALAKAFLGKMDKLIAMSGSDKKLLGREFSRKEISLYIEPPYDLDGVDAKAMGREEAKEMLGLSGKNVVLFFGFVREYKGLRYLLEAMPEIAKETGAKLLIVGEFWERKENYENEIQRLGISDSVIIVDRYVPNAEVAKYFLAADLLCLPYTAISESGVIRMAFAFSTPILSTDVGGNPDHISDGLNGFIVPSMDGAQLAQKAVQFFRKKLYRKFSEGMREKRKELDWSDEKEKSVLG</sequence>
<evidence type="ECO:0000313" key="1">
    <source>
        <dbReference type="EMBL" id="MBI4210226.1"/>
    </source>
</evidence>
<dbReference type="AlphaFoldDB" id="A0A8T3YLN9"/>
<reference evidence="1" key="1">
    <citation type="submission" date="2020-07" db="EMBL/GenBank/DDBJ databases">
        <title>Huge and variable diversity of episymbiotic CPR bacteria and DPANN archaea in groundwater ecosystems.</title>
        <authorList>
            <person name="He C.Y."/>
            <person name="Keren R."/>
            <person name="Whittaker M."/>
            <person name="Farag I.F."/>
            <person name="Doudna J."/>
            <person name="Cate J.H.D."/>
            <person name="Banfield J.F."/>
        </authorList>
    </citation>
    <scope>NUCLEOTIDE SEQUENCE</scope>
    <source>
        <strain evidence="1">NC_groundwater_1296_Ag_S-0.2um_52_80</strain>
    </source>
</reference>
<name>A0A8T3YLN9_9ARCH</name>
<dbReference type="Gene3D" id="3.40.50.2000">
    <property type="entry name" value="Glycogen Phosphorylase B"/>
    <property type="match status" value="2"/>
</dbReference>
<dbReference type="EMBL" id="JACQPB010000024">
    <property type="protein sequence ID" value="MBI4210226.1"/>
    <property type="molecule type" value="Genomic_DNA"/>
</dbReference>
<evidence type="ECO:0000313" key="2">
    <source>
        <dbReference type="Proteomes" id="UP000732298"/>
    </source>
</evidence>
<dbReference type="Pfam" id="PF13692">
    <property type="entry name" value="Glyco_trans_1_4"/>
    <property type="match status" value="1"/>
</dbReference>
<comment type="caution">
    <text evidence="1">The sequence shown here is derived from an EMBL/GenBank/DDBJ whole genome shotgun (WGS) entry which is preliminary data.</text>
</comment>
<gene>
    <name evidence="1" type="ORF">HY544_01825</name>
</gene>